<evidence type="ECO:0000313" key="3">
    <source>
        <dbReference type="EMBL" id="ALO15787.1"/>
    </source>
</evidence>
<keyword evidence="4" id="KW-1185">Reference proteome</keyword>
<accession>A0A0S2I0M6</accession>
<dbReference type="SUPFAM" id="SSF46785">
    <property type="entry name" value="Winged helix' DNA-binding domain"/>
    <property type="match status" value="1"/>
</dbReference>
<dbReference type="PANTHER" id="PTHR34704:SF1">
    <property type="entry name" value="ATPASE"/>
    <property type="match status" value="1"/>
</dbReference>
<evidence type="ECO:0000259" key="2">
    <source>
        <dbReference type="Pfam" id="PF03008"/>
    </source>
</evidence>
<name>A0A0S2I0M6_9BACT</name>
<dbReference type="InterPro" id="IPR004256">
    <property type="entry name" value="DUF234"/>
</dbReference>
<dbReference type="EMBL" id="CP013118">
    <property type="protein sequence ID" value="ALO15787.1"/>
    <property type="molecule type" value="Genomic_DNA"/>
</dbReference>
<dbReference type="STRING" id="1307839.L21SP5_02154"/>
<dbReference type="InterPro" id="IPR027417">
    <property type="entry name" value="P-loop_NTPase"/>
</dbReference>
<dbReference type="PANTHER" id="PTHR34704">
    <property type="entry name" value="ATPASE"/>
    <property type="match status" value="1"/>
</dbReference>
<dbReference type="SUPFAM" id="SSF52540">
    <property type="entry name" value="P-loop containing nucleoside triphosphate hydrolases"/>
    <property type="match status" value="1"/>
</dbReference>
<dbReference type="Proteomes" id="UP000064893">
    <property type="component" value="Chromosome"/>
</dbReference>
<dbReference type="OrthoDB" id="9813134at2"/>
<gene>
    <name evidence="3" type="ORF">L21SP5_02154</name>
</gene>
<proteinExistence type="predicted"/>
<dbReference type="AlphaFoldDB" id="A0A0S2I0M6"/>
<dbReference type="KEGG" id="blq:L21SP5_02154"/>
<dbReference type="Pfam" id="PF03008">
    <property type="entry name" value="DUF234"/>
    <property type="match status" value="1"/>
</dbReference>
<protein>
    <submittedName>
        <fullName evidence="3">Putative ATPase (AAA+ superfamily)</fullName>
    </submittedName>
</protein>
<feature type="domain" description="DUF234" evidence="2">
    <location>
        <begin position="308"/>
        <end position="400"/>
    </location>
</feature>
<reference evidence="3 4" key="1">
    <citation type="submission" date="2015-11" db="EMBL/GenBank/DDBJ databases">
        <title>Description and complete genome sequence of a novel strain predominating in hypersaline microbial mats and representing a new family of the Bacteriodetes phylum.</title>
        <authorList>
            <person name="Spring S."/>
            <person name="Bunk B."/>
            <person name="Sproer C."/>
            <person name="Klenk H.-P."/>
        </authorList>
    </citation>
    <scope>NUCLEOTIDE SEQUENCE [LARGE SCALE GENOMIC DNA]</scope>
    <source>
        <strain evidence="3 4">L21-Spi-D4</strain>
    </source>
</reference>
<dbReference type="PATRIC" id="fig|1307839.3.peg.2271"/>
<dbReference type="GO" id="GO:0005524">
    <property type="term" value="F:ATP binding"/>
    <property type="evidence" value="ECO:0007669"/>
    <property type="project" value="InterPro"/>
</dbReference>
<dbReference type="InterPro" id="IPR011579">
    <property type="entry name" value="ATPase_dom"/>
</dbReference>
<organism evidence="3 4">
    <name type="scientific">Salinivirga cyanobacteriivorans</name>
    <dbReference type="NCBI Taxonomy" id="1307839"/>
    <lineage>
        <taxon>Bacteria</taxon>
        <taxon>Pseudomonadati</taxon>
        <taxon>Bacteroidota</taxon>
        <taxon>Bacteroidia</taxon>
        <taxon>Bacteroidales</taxon>
        <taxon>Salinivirgaceae</taxon>
        <taxon>Salinivirga</taxon>
    </lineage>
</organism>
<dbReference type="InterPro" id="IPR036390">
    <property type="entry name" value="WH_DNA-bd_sf"/>
</dbReference>
<sequence>MEFYNRHEEIKRLKTALEASQPRLIVVYGRRRIGKTRMLQQVVKEGDIYFIADQRETKLQIASFARLVATKIESFDKVTYPDWEIFFRSINQRIKKGTTLFIDEFPYLVKNASELPSILQKLIDEKEKLNFHLVLSGSSQQMMQKMVIDHHSPLYGRANEIIKLTSMRPGWLKKALNCSYVEAVEEFSIWGGVPRYWEIRNDSASMEEAIKKQVFNIHGILHEEPMRLFLDDTRDTVQIHTLISIIATGANRLSEIASRIGKPTTQLSRPLQKIIELGYIKREIPYGVSKRNSKKTLYKVSEPFMLFYYRFIVPEKTTLELGYVDQVYKQIFEKQFSSHCADIWENMCRQALPNLFTNSLFKPGVRWWGNNTEREQMEIDIVANSSDDRELIIGEAKRSSTRNISAIIKELEKKAKTFPLVRNQRIILALFVKQNTLKETPDNVFIFTPEDVVKALS</sequence>
<dbReference type="Gene3D" id="3.40.50.300">
    <property type="entry name" value="P-loop containing nucleotide triphosphate hydrolases"/>
    <property type="match status" value="1"/>
</dbReference>
<evidence type="ECO:0000259" key="1">
    <source>
        <dbReference type="Pfam" id="PF01637"/>
    </source>
</evidence>
<dbReference type="Pfam" id="PF01637">
    <property type="entry name" value="ATPase_2"/>
    <property type="match status" value="1"/>
</dbReference>
<feature type="domain" description="ATPase" evidence="1">
    <location>
        <begin position="3"/>
        <end position="167"/>
    </location>
</feature>
<dbReference type="RefSeq" id="WP_057953220.1">
    <property type="nucleotide sequence ID" value="NZ_CP013118.1"/>
</dbReference>
<evidence type="ECO:0000313" key="4">
    <source>
        <dbReference type="Proteomes" id="UP000064893"/>
    </source>
</evidence>